<dbReference type="EMBL" id="JAUIQD010000005">
    <property type="protein sequence ID" value="KAK3348792.1"/>
    <property type="molecule type" value="Genomic_DNA"/>
</dbReference>
<name>A0AAJ0HDD3_9PEZI</name>
<dbReference type="AlphaFoldDB" id="A0AAJ0HDD3"/>
<comment type="caution">
    <text evidence="1">The sequence shown here is derived from an EMBL/GenBank/DDBJ whole genome shotgun (WGS) entry which is preliminary data.</text>
</comment>
<protein>
    <recommendedName>
        <fullName evidence="3">DUF1993 domain-containing protein</fullName>
    </recommendedName>
</protein>
<dbReference type="InterPro" id="IPR034660">
    <property type="entry name" value="DinB/YfiT-like"/>
</dbReference>
<organism evidence="1 2">
    <name type="scientific">Lasiosphaeria hispida</name>
    <dbReference type="NCBI Taxonomy" id="260671"/>
    <lineage>
        <taxon>Eukaryota</taxon>
        <taxon>Fungi</taxon>
        <taxon>Dikarya</taxon>
        <taxon>Ascomycota</taxon>
        <taxon>Pezizomycotina</taxon>
        <taxon>Sordariomycetes</taxon>
        <taxon>Sordariomycetidae</taxon>
        <taxon>Sordariales</taxon>
        <taxon>Lasiosphaeriaceae</taxon>
        <taxon>Lasiosphaeria</taxon>
    </lineage>
</organism>
<evidence type="ECO:0008006" key="3">
    <source>
        <dbReference type="Google" id="ProtNLM"/>
    </source>
</evidence>
<dbReference type="Gene3D" id="1.20.120.450">
    <property type="entry name" value="dinb family like domain"/>
    <property type="match status" value="1"/>
</dbReference>
<keyword evidence="2" id="KW-1185">Reference proteome</keyword>
<dbReference type="Proteomes" id="UP001275084">
    <property type="component" value="Unassembled WGS sequence"/>
</dbReference>
<dbReference type="SUPFAM" id="SSF109854">
    <property type="entry name" value="DinB/YfiT-like putative metalloenzymes"/>
    <property type="match status" value="1"/>
</dbReference>
<dbReference type="PANTHER" id="PTHR36922">
    <property type="entry name" value="BLL2446 PROTEIN"/>
    <property type="match status" value="1"/>
</dbReference>
<sequence length="177" mass="19520">MAPVTLYDSTIGLYDKAFTTLIAVLEKAKLEAPEKVAALPSARLIDDMLPLTAQVTIASSIAKKTIERLLPARAPLRVWADDEKTLDDLIRRAQETQELLATVAREDLVGLEENEVQLAMGKVTVDTTVYGYVFGYSLPNVFFHISTAYAILRKEGVPVGKMDFLNAFLSPYKKAEA</sequence>
<dbReference type="Pfam" id="PF09351">
    <property type="entry name" value="DUF1993"/>
    <property type="match status" value="1"/>
</dbReference>
<dbReference type="PANTHER" id="PTHR36922:SF1">
    <property type="entry name" value="DUF1993 DOMAIN-CONTAINING PROTEIN"/>
    <property type="match status" value="1"/>
</dbReference>
<accession>A0AAJ0HDD3</accession>
<reference evidence="1" key="2">
    <citation type="submission" date="2023-06" db="EMBL/GenBank/DDBJ databases">
        <authorList>
            <consortium name="Lawrence Berkeley National Laboratory"/>
            <person name="Haridas S."/>
            <person name="Hensen N."/>
            <person name="Bonometti L."/>
            <person name="Westerberg I."/>
            <person name="Brannstrom I.O."/>
            <person name="Guillou S."/>
            <person name="Cros-Aarteil S."/>
            <person name="Calhoun S."/>
            <person name="Kuo A."/>
            <person name="Mondo S."/>
            <person name="Pangilinan J."/>
            <person name="Riley R."/>
            <person name="Labutti K."/>
            <person name="Andreopoulos B."/>
            <person name="Lipzen A."/>
            <person name="Chen C."/>
            <person name="Yanf M."/>
            <person name="Daum C."/>
            <person name="Ng V."/>
            <person name="Clum A."/>
            <person name="Steindorff A."/>
            <person name="Ohm R."/>
            <person name="Martin F."/>
            <person name="Silar P."/>
            <person name="Natvig D."/>
            <person name="Lalanne C."/>
            <person name="Gautier V."/>
            <person name="Ament-Velasquez S.L."/>
            <person name="Kruys A."/>
            <person name="Hutchinson M.I."/>
            <person name="Powell A.J."/>
            <person name="Barry K."/>
            <person name="Miller A.N."/>
            <person name="Grigoriev I.V."/>
            <person name="Debuchy R."/>
            <person name="Gladieux P."/>
            <person name="Thoren M.H."/>
            <person name="Johannesson H."/>
        </authorList>
    </citation>
    <scope>NUCLEOTIDE SEQUENCE</scope>
    <source>
        <strain evidence="1">CBS 955.72</strain>
    </source>
</reference>
<proteinExistence type="predicted"/>
<evidence type="ECO:0000313" key="2">
    <source>
        <dbReference type="Proteomes" id="UP001275084"/>
    </source>
</evidence>
<dbReference type="InterPro" id="IPR018531">
    <property type="entry name" value="DUF1993"/>
</dbReference>
<reference evidence="1" key="1">
    <citation type="journal article" date="2023" name="Mol. Phylogenet. Evol.">
        <title>Genome-scale phylogeny and comparative genomics of the fungal order Sordariales.</title>
        <authorList>
            <person name="Hensen N."/>
            <person name="Bonometti L."/>
            <person name="Westerberg I."/>
            <person name="Brannstrom I.O."/>
            <person name="Guillou S."/>
            <person name="Cros-Aarteil S."/>
            <person name="Calhoun S."/>
            <person name="Haridas S."/>
            <person name="Kuo A."/>
            <person name="Mondo S."/>
            <person name="Pangilinan J."/>
            <person name="Riley R."/>
            <person name="LaButti K."/>
            <person name="Andreopoulos B."/>
            <person name="Lipzen A."/>
            <person name="Chen C."/>
            <person name="Yan M."/>
            <person name="Daum C."/>
            <person name="Ng V."/>
            <person name="Clum A."/>
            <person name="Steindorff A."/>
            <person name="Ohm R.A."/>
            <person name="Martin F."/>
            <person name="Silar P."/>
            <person name="Natvig D.O."/>
            <person name="Lalanne C."/>
            <person name="Gautier V."/>
            <person name="Ament-Velasquez S.L."/>
            <person name="Kruys A."/>
            <person name="Hutchinson M.I."/>
            <person name="Powell A.J."/>
            <person name="Barry K."/>
            <person name="Miller A.N."/>
            <person name="Grigoriev I.V."/>
            <person name="Debuchy R."/>
            <person name="Gladieux P."/>
            <person name="Hiltunen Thoren M."/>
            <person name="Johannesson H."/>
        </authorList>
    </citation>
    <scope>NUCLEOTIDE SEQUENCE</scope>
    <source>
        <strain evidence="1">CBS 955.72</strain>
    </source>
</reference>
<gene>
    <name evidence="1" type="ORF">B0T25DRAFT_229565</name>
</gene>
<evidence type="ECO:0000313" key="1">
    <source>
        <dbReference type="EMBL" id="KAK3348792.1"/>
    </source>
</evidence>